<keyword evidence="2" id="KW-1185">Reference proteome</keyword>
<dbReference type="EMBL" id="JPLY01000007">
    <property type="protein sequence ID" value="KFC18321.1"/>
    <property type="molecule type" value="Genomic_DNA"/>
</dbReference>
<evidence type="ECO:0000313" key="2">
    <source>
        <dbReference type="Proteomes" id="UP000028623"/>
    </source>
</evidence>
<protein>
    <submittedName>
        <fullName evidence="1">Uncharacterized protein</fullName>
    </submittedName>
</protein>
<reference evidence="1 2" key="1">
    <citation type="submission" date="2014-07" db="EMBL/GenBank/DDBJ databases">
        <title>Epilithonimonas lactis LMG 22401 Genome.</title>
        <authorList>
            <person name="Pipes S.E."/>
            <person name="Stropko S.J."/>
        </authorList>
    </citation>
    <scope>NUCLEOTIDE SEQUENCE [LARGE SCALE GENOMIC DNA]</scope>
    <source>
        <strain evidence="1 2">LMG 24401</strain>
    </source>
</reference>
<dbReference type="STRING" id="421072.SAMN04488097_3777"/>
<organism evidence="1 2">
    <name type="scientific">Epilithonimonas lactis</name>
    <dbReference type="NCBI Taxonomy" id="421072"/>
    <lineage>
        <taxon>Bacteria</taxon>
        <taxon>Pseudomonadati</taxon>
        <taxon>Bacteroidota</taxon>
        <taxon>Flavobacteriia</taxon>
        <taxon>Flavobacteriales</taxon>
        <taxon>Weeksellaceae</taxon>
        <taxon>Chryseobacterium group</taxon>
        <taxon>Epilithonimonas</taxon>
    </lineage>
</organism>
<evidence type="ECO:0000313" key="1">
    <source>
        <dbReference type="EMBL" id="KFC18321.1"/>
    </source>
</evidence>
<dbReference type="AlphaFoldDB" id="A0A085B776"/>
<dbReference type="Proteomes" id="UP000028623">
    <property type="component" value="Unassembled WGS sequence"/>
</dbReference>
<sequence length="245" mass="28623">MITKNDRLMLVSLWHELSLSGYLVLRGTYVRIGFQSRAFSFIIEVIGLITSKTQMKSQSSLGNQDYFVVLEKFINFYLFGNSAKPKLISEKAYQFNLEFVKHIEGITADGKSDIKSAISYFENIFRKFVVKSTKSDRMNLVLCYMESNIRTAKKILKLLNPKNNIKDDEEFQEIEMAQKLVHQKEIPEEILMFMKGHFSEILNFIPMNSSYLSKEQYNKIVQNFLRHTDYEEILNQYAARDTKAS</sequence>
<accession>A0A085B776</accession>
<name>A0A085B776_9FLAO</name>
<dbReference type="eggNOG" id="ENOG5030PI5">
    <property type="taxonomic scope" value="Bacteria"/>
</dbReference>
<gene>
    <name evidence="1" type="ORF">IO89_17625</name>
</gene>
<proteinExistence type="predicted"/>
<comment type="caution">
    <text evidence="1">The sequence shown here is derived from an EMBL/GenBank/DDBJ whole genome shotgun (WGS) entry which is preliminary data.</text>
</comment>